<feature type="compositionally biased region" description="Pro residues" evidence="1">
    <location>
        <begin position="8"/>
        <end position="20"/>
    </location>
</feature>
<gene>
    <name evidence="2" type="ORF">E4L95_17590</name>
</gene>
<keyword evidence="3" id="KW-1185">Reference proteome</keyword>
<sequence length="240" mass="25725">MTDALDPTPGPPSLGQPPLDPAVRDRLLADPGAILGDRDLMRALVAAREAQAGANVIDIRGRAMEALETRLDRLETTHETVIAAAYDNLSGMAMVHRAVLGLLESADLAEFAAALHSDIAPLLRIETLRLIVEADPSLPLPPEAVRVPQGSIDPIIAAGRRAPRGNDIVLRAALVLTRPLHGRTIASEALLPLDLGADHPQALLLMGSADATRFLPAHGTDLLRFFAQVFRLVLLQHLRR</sequence>
<reference evidence="2 3" key="1">
    <citation type="submission" date="2019-03" db="EMBL/GenBank/DDBJ databases">
        <authorList>
            <person name="Li J."/>
        </authorList>
    </citation>
    <scope>NUCLEOTIDE SEQUENCE [LARGE SCALE GENOMIC DNA]</scope>
    <source>
        <strain evidence="2 3">3058</strain>
    </source>
</reference>
<dbReference type="InterPro" id="IPR029016">
    <property type="entry name" value="GAF-like_dom_sf"/>
</dbReference>
<dbReference type="Pfam" id="PF04340">
    <property type="entry name" value="DUF484"/>
    <property type="match status" value="1"/>
</dbReference>
<evidence type="ECO:0000313" key="2">
    <source>
        <dbReference type="EMBL" id="TGN50217.1"/>
    </source>
</evidence>
<evidence type="ECO:0000313" key="3">
    <source>
        <dbReference type="Proteomes" id="UP000297972"/>
    </source>
</evidence>
<dbReference type="RefSeq" id="WP_135818713.1">
    <property type="nucleotide sequence ID" value="NZ_SRPG01000231.1"/>
</dbReference>
<accession>A0A4Z1BZP4</accession>
<dbReference type="OrthoDB" id="7200179at2"/>
<dbReference type="EMBL" id="SRPG01000231">
    <property type="protein sequence ID" value="TGN50217.1"/>
    <property type="molecule type" value="Genomic_DNA"/>
</dbReference>
<comment type="caution">
    <text evidence="2">The sequence shown here is derived from an EMBL/GenBank/DDBJ whole genome shotgun (WGS) entry which is preliminary data.</text>
</comment>
<proteinExistence type="predicted"/>
<protein>
    <submittedName>
        <fullName evidence="2">DUF484 family protein</fullName>
    </submittedName>
</protein>
<dbReference type="AlphaFoldDB" id="A0A4Z1BZP4"/>
<dbReference type="Proteomes" id="UP000297972">
    <property type="component" value="Unassembled WGS sequence"/>
</dbReference>
<dbReference type="InterPro" id="IPR007435">
    <property type="entry name" value="DUF484"/>
</dbReference>
<feature type="region of interest" description="Disordered" evidence="1">
    <location>
        <begin position="1"/>
        <end position="21"/>
    </location>
</feature>
<dbReference type="Gene3D" id="3.30.450.40">
    <property type="match status" value="1"/>
</dbReference>
<name>A0A4Z1BZP4_9RHOB</name>
<evidence type="ECO:0000256" key="1">
    <source>
        <dbReference type="SAM" id="MobiDB-lite"/>
    </source>
</evidence>
<organism evidence="2 3">
    <name type="scientific">Paracoccus liaowanqingii</name>
    <dbReference type="NCBI Taxonomy" id="2560053"/>
    <lineage>
        <taxon>Bacteria</taxon>
        <taxon>Pseudomonadati</taxon>
        <taxon>Pseudomonadota</taxon>
        <taxon>Alphaproteobacteria</taxon>
        <taxon>Rhodobacterales</taxon>
        <taxon>Paracoccaceae</taxon>
        <taxon>Paracoccus</taxon>
    </lineage>
</organism>